<protein>
    <submittedName>
        <fullName evidence="5">Dihydrodipicolinate synthase family protein</fullName>
    </submittedName>
</protein>
<feature type="binding site" evidence="4">
    <location>
        <position position="209"/>
    </location>
    <ligand>
        <name>pyruvate</name>
        <dbReference type="ChEBI" id="CHEBI:15361"/>
    </ligand>
</feature>
<reference evidence="5 6" key="1">
    <citation type="submission" date="2016-05" db="EMBL/GenBank/DDBJ databases">
        <title>Draft Genome Sequences of Stenotrophomonas maltophilia Strains Sm32COP, Sm41DVV, Sm46PAILV, SmF3, SmF22, SmSOFb1 and SmCVFa1, Isolated from Different Manures, in France.</title>
        <authorList>
            <person name="Nazaret S."/>
            <person name="Bodilis J."/>
        </authorList>
    </citation>
    <scope>NUCLEOTIDE SEQUENCE [LARGE SCALE GENOMIC DNA]</scope>
    <source>
        <strain evidence="5 6">Sm46PAILV</strain>
    </source>
</reference>
<dbReference type="SUPFAM" id="SSF51569">
    <property type="entry name" value="Aldolase"/>
    <property type="match status" value="1"/>
</dbReference>
<comment type="similarity">
    <text evidence="1 3">Belongs to the DapA family.</text>
</comment>
<dbReference type="Proteomes" id="UP000092256">
    <property type="component" value="Unassembled WGS sequence"/>
</dbReference>
<dbReference type="PANTHER" id="PTHR12128:SF66">
    <property type="entry name" value="4-HYDROXY-2-OXOGLUTARATE ALDOLASE, MITOCHONDRIAL"/>
    <property type="match status" value="1"/>
</dbReference>
<dbReference type="Pfam" id="PF00701">
    <property type="entry name" value="DHDPS"/>
    <property type="match status" value="1"/>
</dbReference>
<dbReference type="RefSeq" id="WP_065198397.1">
    <property type="nucleotide sequence ID" value="NZ_LYVJ01000003.1"/>
</dbReference>
<dbReference type="EMBL" id="LYVJ01000003">
    <property type="protein sequence ID" value="OBU69195.1"/>
    <property type="molecule type" value="Genomic_DNA"/>
</dbReference>
<dbReference type="InterPro" id="IPR013785">
    <property type="entry name" value="Aldolase_TIM"/>
</dbReference>
<dbReference type="PRINTS" id="PR00146">
    <property type="entry name" value="DHPICSNTHASE"/>
</dbReference>
<evidence type="ECO:0000313" key="5">
    <source>
        <dbReference type="EMBL" id="OBU69195.1"/>
    </source>
</evidence>
<accession>A0A1A6Y2L2</accession>
<evidence type="ECO:0000256" key="4">
    <source>
        <dbReference type="PIRSR" id="PIRSR001365-2"/>
    </source>
</evidence>
<dbReference type="GO" id="GO:0005829">
    <property type="term" value="C:cytosol"/>
    <property type="evidence" value="ECO:0007669"/>
    <property type="project" value="TreeGrafter"/>
</dbReference>
<dbReference type="OrthoDB" id="9782828at2"/>
<sequence>MAALQGVFPILPTIFDAQGAVDEAGTHGVFEYLLAAGAAGVVFPGLASEYDMLDVEERLHLTACIGRWNHGRVPFIVGGSARTLDDAVRLTRAGGEAGAAAAMVLTPHALAGDSEGMAAFFTRLGAESGVPIMLQNAPPPMGVGLGVDALLALATQVPAIAYVKEETMPSGHRITALSERAGGAVQAVFGGAGARYVLDELARGAVGTMPACEITEVHVAMLAAHAAGDHEHARVLFERTLPLLSMQAVFRWRLTKAVLLRRGIIECEHVRAPGPALDAWDRRELDTLLARIADLLPLDVVPGRPQRNPA</sequence>
<dbReference type="GO" id="GO:0008840">
    <property type="term" value="F:4-hydroxy-tetrahydrodipicolinate synthase activity"/>
    <property type="evidence" value="ECO:0007669"/>
    <property type="project" value="TreeGrafter"/>
</dbReference>
<dbReference type="PIRSF" id="PIRSF001365">
    <property type="entry name" value="DHDPS"/>
    <property type="match status" value="1"/>
</dbReference>
<dbReference type="Gene3D" id="3.20.20.70">
    <property type="entry name" value="Aldolase class I"/>
    <property type="match status" value="1"/>
</dbReference>
<name>A0A1A6Y2L2_STEMA</name>
<evidence type="ECO:0000313" key="6">
    <source>
        <dbReference type="Proteomes" id="UP000092256"/>
    </source>
</evidence>
<keyword evidence="2 3" id="KW-0456">Lyase</keyword>
<dbReference type="AlphaFoldDB" id="A0A1A6Y2L2"/>
<gene>
    <name evidence="5" type="ORF">A9K58_05570</name>
</gene>
<comment type="caution">
    <text evidence="5">The sequence shown here is derived from an EMBL/GenBank/DDBJ whole genome shotgun (WGS) entry which is preliminary data.</text>
</comment>
<dbReference type="CDD" id="cd00408">
    <property type="entry name" value="DHDPS-like"/>
    <property type="match status" value="1"/>
</dbReference>
<dbReference type="PANTHER" id="PTHR12128">
    <property type="entry name" value="DIHYDRODIPICOLINATE SYNTHASE"/>
    <property type="match status" value="1"/>
</dbReference>
<evidence type="ECO:0000256" key="3">
    <source>
        <dbReference type="PIRNR" id="PIRNR001365"/>
    </source>
</evidence>
<proteinExistence type="inferred from homology"/>
<dbReference type="InterPro" id="IPR002220">
    <property type="entry name" value="DapA-like"/>
</dbReference>
<evidence type="ECO:0000256" key="1">
    <source>
        <dbReference type="ARBA" id="ARBA00007592"/>
    </source>
</evidence>
<organism evidence="5 6">
    <name type="scientific">Stenotrophomonas maltophilia</name>
    <name type="common">Pseudomonas maltophilia</name>
    <name type="synonym">Xanthomonas maltophilia</name>
    <dbReference type="NCBI Taxonomy" id="40324"/>
    <lineage>
        <taxon>Bacteria</taxon>
        <taxon>Pseudomonadati</taxon>
        <taxon>Pseudomonadota</taxon>
        <taxon>Gammaproteobacteria</taxon>
        <taxon>Lysobacterales</taxon>
        <taxon>Lysobacteraceae</taxon>
        <taxon>Stenotrophomonas</taxon>
        <taxon>Stenotrophomonas maltophilia group</taxon>
    </lineage>
</organism>
<dbReference type="SMART" id="SM01130">
    <property type="entry name" value="DHDPS"/>
    <property type="match status" value="1"/>
</dbReference>
<evidence type="ECO:0000256" key="2">
    <source>
        <dbReference type="ARBA" id="ARBA00023239"/>
    </source>
</evidence>